<feature type="transmembrane region" description="Helical" evidence="9">
    <location>
        <begin position="326"/>
        <end position="345"/>
    </location>
</feature>
<evidence type="ECO:0000256" key="4">
    <source>
        <dbReference type="ARBA" id="ARBA00022692"/>
    </source>
</evidence>
<feature type="transmembrane region" description="Helical" evidence="9">
    <location>
        <begin position="32"/>
        <end position="52"/>
    </location>
</feature>
<gene>
    <name evidence="10" type="ORF">C1S65_15840</name>
</gene>
<evidence type="ECO:0000256" key="6">
    <source>
        <dbReference type="ARBA" id="ARBA00023136"/>
    </source>
</evidence>
<feature type="transmembrane region" description="Helical" evidence="9">
    <location>
        <begin position="397"/>
        <end position="422"/>
    </location>
</feature>
<dbReference type="GO" id="GO:0022857">
    <property type="term" value="F:transmembrane transporter activity"/>
    <property type="evidence" value="ECO:0007669"/>
    <property type="project" value="InterPro"/>
</dbReference>
<feature type="transmembrane region" description="Helical" evidence="9">
    <location>
        <begin position="167"/>
        <end position="185"/>
    </location>
</feature>
<reference evidence="10 11" key="1">
    <citation type="submission" date="2018-06" db="EMBL/GenBank/DDBJ databases">
        <title>The genome of Pseudomonas putida NX-1, a lignin degrader.</title>
        <authorList>
            <person name="Xu Z."/>
        </authorList>
    </citation>
    <scope>NUCLEOTIDE SEQUENCE [LARGE SCALE GENOMIC DNA]</scope>
    <source>
        <strain evidence="10 11">NX-1</strain>
    </source>
</reference>
<evidence type="ECO:0000313" key="11">
    <source>
        <dbReference type="Proteomes" id="UP000251617"/>
    </source>
</evidence>
<feature type="compositionally biased region" description="Basic and acidic residues" evidence="8">
    <location>
        <begin position="14"/>
        <end position="23"/>
    </location>
</feature>
<dbReference type="PIRSF" id="PIRSF002744">
    <property type="entry name" value="Pur-cyt_permease"/>
    <property type="match status" value="1"/>
</dbReference>
<protein>
    <submittedName>
        <fullName evidence="10">Cytosine permease</fullName>
    </submittedName>
</protein>
<evidence type="ECO:0000256" key="8">
    <source>
        <dbReference type="SAM" id="MobiDB-lite"/>
    </source>
</evidence>
<feature type="transmembrane region" description="Helical" evidence="9">
    <location>
        <begin position="276"/>
        <end position="294"/>
    </location>
</feature>
<keyword evidence="3 7" id="KW-0813">Transport</keyword>
<dbReference type="Gene3D" id="1.10.4160.10">
    <property type="entry name" value="Hydantoin permease"/>
    <property type="match status" value="1"/>
</dbReference>
<dbReference type="EMBL" id="CP030750">
    <property type="protein sequence ID" value="AXA25518.1"/>
    <property type="molecule type" value="Genomic_DNA"/>
</dbReference>
<dbReference type="InterPro" id="IPR001248">
    <property type="entry name" value="Pur-cyt_permease"/>
</dbReference>
<evidence type="ECO:0000256" key="2">
    <source>
        <dbReference type="ARBA" id="ARBA00008974"/>
    </source>
</evidence>
<keyword evidence="6 7" id="KW-0472">Membrane</keyword>
<dbReference type="AlphaFoldDB" id="A0AAD0L714"/>
<accession>A0AAD0L714</accession>
<feature type="transmembrane region" description="Helical" evidence="9">
    <location>
        <begin position="351"/>
        <end position="376"/>
    </location>
</feature>
<evidence type="ECO:0000256" key="9">
    <source>
        <dbReference type="SAM" id="Phobius"/>
    </source>
</evidence>
<dbReference type="RefSeq" id="WP_054892013.1">
    <property type="nucleotide sequence ID" value="NZ_CP011789.1"/>
</dbReference>
<feature type="transmembrane region" description="Helical" evidence="9">
    <location>
        <begin position="102"/>
        <end position="125"/>
    </location>
</feature>
<sequence length="467" mass="50181">MSQPSSQHQFVENHTVDHVPPSERHGKARDLFTLWFSTNIAPLPIVTGAMVVQVFHLNLLWGLVAIVMGHLLGGIVIALASAQGPQLGIPQMVQSRGQFGRYGALLIVFFTALIYVGFFISNIVLAGKSIHGIAPSVPMPTAIVIGALSATAIGVIGYRFIHSLNRIGTWVMGSALLAGFIMMFAQELPADFFSRGAFNLSGFIATVSLGTIWQISFSPYTSDYSRYLPREIGIAKPFWATYFGATLGTILCFSFGAVAVLCVPEGTDAMDAVKQATGWLGPVLMVLFLLNIISHNALNLYGAVLSIVTAIQTFVAHWTPSVRVRVVLASVILFGCGLVALNASAGFIGQFIGLILALLLVLVPWASINLVDFYLIKKGEYDIASFFRADGGIYGRFNHHAIVAYVCGILVQLPFANTALYVGPYSNIVEGADLSWLFGLLVTVPLYYCLATRGKALKAGRALGVSD</sequence>
<feature type="compositionally biased region" description="Polar residues" evidence="8">
    <location>
        <begin position="1"/>
        <end position="12"/>
    </location>
</feature>
<evidence type="ECO:0000313" key="10">
    <source>
        <dbReference type="EMBL" id="AXA25518.1"/>
    </source>
</evidence>
<evidence type="ECO:0000256" key="1">
    <source>
        <dbReference type="ARBA" id="ARBA00004141"/>
    </source>
</evidence>
<proteinExistence type="inferred from homology"/>
<organism evidence="10 11">
    <name type="scientific">Pseudomonas putida</name>
    <name type="common">Arthrobacter siderocapsulatus</name>
    <dbReference type="NCBI Taxonomy" id="303"/>
    <lineage>
        <taxon>Bacteria</taxon>
        <taxon>Pseudomonadati</taxon>
        <taxon>Pseudomonadota</taxon>
        <taxon>Gammaproteobacteria</taxon>
        <taxon>Pseudomonadales</taxon>
        <taxon>Pseudomonadaceae</taxon>
        <taxon>Pseudomonas</taxon>
    </lineage>
</organism>
<dbReference type="Proteomes" id="UP000251617">
    <property type="component" value="Chromosome"/>
</dbReference>
<comment type="subcellular location">
    <subcellularLocation>
        <location evidence="1">Membrane</location>
        <topology evidence="1">Multi-pass membrane protein</topology>
    </subcellularLocation>
</comment>
<keyword evidence="4 9" id="KW-0812">Transmembrane</keyword>
<dbReference type="PANTHER" id="PTHR31806:SF1">
    <property type="entry name" value="PURINE-CYTOSINE PERMEASE FCY2-RELATED"/>
    <property type="match status" value="1"/>
</dbReference>
<feature type="transmembrane region" description="Helical" evidence="9">
    <location>
        <begin position="434"/>
        <end position="451"/>
    </location>
</feature>
<dbReference type="InterPro" id="IPR026030">
    <property type="entry name" value="Pur-cyt_permease_Fcy2/21/22"/>
</dbReference>
<dbReference type="PANTHER" id="PTHR31806">
    <property type="entry name" value="PURINE-CYTOSINE PERMEASE FCY2-RELATED"/>
    <property type="match status" value="1"/>
</dbReference>
<feature type="transmembrane region" description="Helical" evidence="9">
    <location>
        <begin position="59"/>
        <end position="82"/>
    </location>
</feature>
<feature type="transmembrane region" description="Helical" evidence="9">
    <location>
        <begin position="237"/>
        <end position="264"/>
    </location>
</feature>
<evidence type="ECO:0000256" key="3">
    <source>
        <dbReference type="ARBA" id="ARBA00022448"/>
    </source>
</evidence>
<name>A0AAD0L714_PSEPU</name>
<evidence type="ECO:0000256" key="7">
    <source>
        <dbReference type="PIRNR" id="PIRNR002744"/>
    </source>
</evidence>
<keyword evidence="5 9" id="KW-1133">Transmembrane helix</keyword>
<evidence type="ECO:0000256" key="5">
    <source>
        <dbReference type="ARBA" id="ARBA00022989"/>
    </source>
</evidence>
<comment type="similarity">
    <text evidence="2 7">Belongs to the purine-cytosine permease (2.A.39) family.</text>
</comment>
<feature type="transmembrane region" description="Helical" evidence="9">
    <location>
        <begin position="197"/>
        <end position="217"/>
    </location>
</feature>
<dbReference type="GO" id="GO:0005886">
    <property type="term" value="C:plasma membrane"/>
    <property type="evidence" value="ECO:0007669"/>
    <property type="project" value="TreeGrafter"/>
</dbReference>
<feature type="transmembrane region" description="Helical" evidence="9">
    <location>
        <begin position="137"/>
        <end position="161"/>
    </location>
</feature>
<dbReference type="Pfam" id="PF02133">
    <property type="entry name" value="Transp_cyt_pur"/>
    <property type="match status" value="1"/>
</dbReference>
<feature type="region of interest" description="Disordered" evidence="8">
    <location>
        <begin position="1"/>
        <end position="23"/>
    </location>
</feature>